<reference evidence="2" key="1">
    <citation type="journal article" date="2022" name="Int. J. Mol. Sci.">
        <title>Draft Genome of Tanacetum Coccineum: Genomic Comparison of Closely Related Tanacetum-Family Plants.</title>
        <authorList>
            <person name="Yamashiro T."/>
            <person name="Shiraishi A."/>
            <person name="Nakayama K."/>
            <person name="Satake H."/>
        </authorList>
    </citation>
    <scope>NUCLEOTIDE SEQUENCE</scope>
</reference>
<feature type="compositionally biased region" description="Polar residues" evidence="1">
    <location>
        <begin position="59"/>
        <end position="78"/>
    </location>
</feature>
<keyword evidence="3" id="KW-1185">Reference proteome</keyword>
<evidence type="ECO:0000313" key="3">
    <source>
        <dbReference type="Proteomes" id="UP001151760"/>
    </source>
</evidence>
<accession>A0ABQ5E2I0</accession>
<feature type="compositionally biased region" description="Basic and acidic residues" evidence="1">
    <location>
        <begin position="48"/>
        <end position="58"/>
    </location>
</feature>
<reference evidence="2" key="2">
    <citation type="submission" date="2022-01" db="EMBL/GenBank/DDBJ databases">
        <authorList>
            <person name="Yamashiro T."/>
            <person name="Shiraishi A."/>
            <person name="Satake H."/>
            <person name="Nakayama K."/>
        </authorList>
    </citation>
    <scope>NUCLEOTIDE SEQUENCE</scope>
</reference>
<dbReference type="EMBL" id="BQNB010015917">
    <property type="protein sequence ID" value="GJT45626.1"/>
    <property type="molecule type" value="Genomic_DNA"/>
</dbReference>
<dbReference type="Proteomes" id="UP001151760">
    <property type="component" value="Unassembled WGS sequence"/>
</dbReference>
<organism evidence="2 3">
    <name type="scientific">Tanacetum coccineum</name>
    <dbReference type="NCBI Taxonomy" id="301880"/>
    <lineage>
        <taxon>Eukaryota</taxon>
        <taxon>Viridiplantae</taxon>
        <taxon>Streptophyta</taxon>
        <taxon>Embryophyta</taxon>
        <taxon>Tracheophyta</taxon>
        <taxon>Spermatophyta</taxon>
        <taxon>Magnoliopsida</taxon>
        <taxon>eudicotyledons</taxon>
        <taxon>Gunneridae</taxon>
        <taxon>Pentapetalae</taxon>
        <taxon>asterids</taxon>
        <taxon>campanulids</taxon>
        <taxon>Asterales</taxon>
        <taxon>Asteraceae</taxon>
        <taxon>Asteroideae</taxon>
        <taxon>Anthemideae</taxon>
        <taxon>Anthemidinae</taxon>
        <taxon>Tanacetum</taxon>
    </lineage>
</organism>
<evidence type="ECO:0000313" key="2">
    <source>
        <dbReference type="EMBL" id="GJT45626.1"/>
    </source>
</evidence>
<evidence type="ECO:0000256" key="1">
    <source>
        <dbReference type="SAM" id="MobiDB-lite"/>
    </source>
</evidence>
<protein>
    <submittedName>
        <fullName evidence="2">Uncharacterized protein</fullName>
    </submittedName>
</protein>
<feature type="region of interest" description="Disordered" evidence="1">
    <location>
        <begin position="42"/>
        <end position="78"/>
    </location>
</feature>
<name>A0ABQ5E2I0_9ASTR</name>
<sequence>MSPRINPPRGMEPEHLSDTKVLAMKMEILTRANIKQALGRSVLTDPEDQAKMEMETPRSSRVNSSPNASTKNASNRDIMQLNVHTHFQQL</sequence>
<proteinExistence type="predicted"/>
<gene>
    <name evidence="2" type="ORF">Tco_0954341</name>
</gene>
<comment type="caution">
    <text evidence="2">The sequence shown here is derived from an EMBL/GenBank/DDBJ whole genome shotgun (WGS) entry which is preliminary data.</text>
</comment>